<dbReference type="Proteomes" id="UP001597546">
    <property type="component" value="Unassembled WGS sequence"/>
</dbReference>
<evidence type="ECO:0000256" key="1">
    <source>
        <dbReference type="ARBA" id="ARBA00022729"/>
    </source>
</evidence>
<keyword evidence="1 2" id="KW-0732">Signal</keyword>
<evidence type="ECO:0000259" key="3">
    <source>
        <dbReference type="Pfam" id="PF02230"/>
    </source>
</evidence>
<evidence type="ECO:0000313" key="5">
    <source>
        <dbReference type="Proteomes" id="UP001597546"/>
    </source>
</evidence>
<dbReference type="EMBL" id="JBHULV010000008">
    <property type="protein sequence ID" value="MFD2730392.1"/>
    <property type="molecule type" value="Genomic_DNA"/>
</dbReference>
<accession>A0ABW5TMG7</accession>
<comment type="caution">
    <text evidence="4">The sequence shown here is derived from an EMBL/GenBank/DDBJ whole genome shotgun (WGS) entry which is preliminary data.</text>
</comment>
<dbReference type="Gene3D" id="3.40.50.1820">
    <property type="entry name" value="alpha/beta hydrolase"/>
    <property type="match status" value="1"/>
</dbReference>
<dbReference type="InterPro" id="IPR050955">
    <property type="entry name" value="Plant_Biomass_Hydrol_Est"/>
</dbReference>
<name>A0ABW5TMG7_9SPHI</name>
<dbReference type="InterPro" id="IPR003140">
    <property type="entry name" value="PLipase/COase/thioEstase"/>
</dbReference>
<proteinExistence type="predicted"/>
<feature type="chain" id="PRO_5045890979" evidence="2">
    <location>
        <begin position="22"/>
        <end position="259"/>
    </location>
</feature>
<evidence type="ECO:0000313" key="4">
    <source>
        <dbReference type="EMBL" id="MFD2730392.1"/>
    </source>
</evidence>
<dbReference type="RefSeq" id="WP_379040875.1">
    <property type="nucleotide sequence ID" value="NZ_JBHSKW010000005.1"/>
</dbReference>
<gene>
    <name evidence="4" type="ORF">ACFSSE_01620</name>
</gene>
<keyword evidence="5" id="KW-1185">Reference proteome</keyword>
<reference evidence="5" key="1">
    <citation type="journal article" date="2019" name="Int. J. Syst. Evol. Microbiol.">
        <title>The Global Catalogue of Microorganisms (GCM) 10K type strain sequencing project: providing services to taxonomists for standard genome sequencing and annotation.</title>
        <authorList>
            <consortium name="The Broad Institute Genomics Platform"/>
            <consortium name="The Broad Institute Genome Sequencing Center for Infectious Disease"/>
            <person name="Wu L."/>
            <person name="Ma J."/>
        </authorList>
    </citation>
    <scope>NUCLEOTIDE SEQUENCE [LARGE SCALE GENOMIC DNA]</scope>
    <source>
        <strain evidence="5">KCTC 42456</strain>
    </source>
</reference>
<organism evidence="4 5">
    <name type="scientific">Pedobacter alpinus</name>
    <dbReference type="NCBI Taxonomy" id="1590643"/>
    <lineage>
        <taxon>Bacteria</taxon>
        <taxon>Pseudomonadati</taxon>
        <taxon>Bacteroidota</taxon>
        <taxon>Sphingobacteriia</taxon>
        <taxon>Sphingobacteriales</taxon>
        <taxon>Sphingobacteriaceae</taxon>
        <taxon>Pedobacter</taxon>
    </lineage>
</organism>
<feature type="signal peptide" evidence="2">
    <location>
        <begin position="1"/>
        <end position="21"/>
    </location>
</feature>
<protein>
    <submittedName>
        <fullName evidence="4">Prolyl oligopeptidase family serine peptidase</fullName>
    </submittedName>
</protein>
<evidence type="ECO:0000256" key="2">
    <source>
        <dbReference type="SAM" id="SignalP"/>
    </source>
</evidence>
<dbReference type="PANTHER" id="PTHR43037">
    <property type="entry name" value="UNNAMED PRODUCT-RELATED"/>
    <property type="match status" value="1"/>
</dbReference>
<dbReference type="Pfam" id="PF02230">
    <property type="entry name" value="Abhydrolase_2"/>
    <property type="match status" value="1"/>
</dbReference>
<dbReference type="SUPFAM" id="SSF53474">
    <property type="entry name" value="alpha/beta-Hydrolases"/>
    <property type="match status" value="1"/>
</dbReference>
<dbReference type="InterPro" id="IPR029058">
    <property type="entry name" value="AB_hydrolase_fold"/>
</dbReference>
<sequence>MKKLIALTIFCVGFISLNAQTKSDFVKTAFVMDGDTLPVRILYPENFDANKKYPVMLFLHGRGESGNDNERQLANGSKMFLDPEFRKNYPAVVIFPQCGSDSYWANVEIETVNTKRFFTFKKGAKPTKAMKLLTAFTKDFFKKDFVDNSKIYVGGLSMGGMGTYEILRREPKTFAAAFAICGGDNIKNCKKYKNVPLWIFHGGLDDVVTPQFSYNIYKKLRDLGHVPKFNLYLKANHNSWDSAFAEKDLLPWLFSHKKD</sequence>
<dbReference type="PANTHER" id="PTHR43037:SF1">
    <property type="entry name" value="BLL1128 PROTEIN"/>
    <property type="match status" value="1"/>
</dbReference>
<feature type="domain" description="Phospholipase/carboxylesterase/thioesterase" evidence="3">
    <location>
        <begin position="50"/>
        <end position="243"/>
    </location>
</feature>